<evidence type="ECO:0000313" key="2">
    <source>
        <dbReference type="EMBL" id="MFC7448672.1"/>
    </source>
</evidence>
<gene>
    <name evidence="2" type="ORF">ACFQS9_12310</name>
</gene>
<sequence length="428" mass="46472">MSNPAQGERPLGTNEEPFDEANRRQAADSAADSIAEQGHWTGSADPYSDVPHIADVVMLDRRDLHEIQVKGELSKLLVREEARSRLQALKNASTLAAITPPVSLTDFLAIPDEDTKYRVDELFPVGGRIMLSAQFKAGKTTLVGNLIRSLVDGDPFLGKFATEPVGQVTLLDNELDQRTLRGWLRDQGIENVQAVKVLSMRGRVGSFNILDSDVRARWAEVLAGTNFLVLDVLRPVLDAIGLDENRDAGRFLVAFDSLLAEAGIDEAAVIHHMGHSGERARGDSRLQDWPDALWRLVRQNDEPNSARYFSAFGRDVDVAEGQLTYDVRNRNLTYATGSRKEAVDTVAEAAALPDILEFVGRNPYSSGRDIIAAVTKQGHPQKVARAALKGAASGGHVATCPGPRGATLHTLVEAGNSQKLDGNGFVLD</sequence>
<dbReference type="InterPro" id="IPR027417">
    <property type="entry name" value="P-loop_NTPase"/>
</dbReference>
<name>A0ABW2RXU6_9NOCA</name>
<dbReference type="Proteomes" id="UP001596484">
    <property type="component" value="Unassembled WGS sequence"/>
</dbReference>
<dbReference type="Pfam" id="PF13481">
    <property type="entry name" value="AAA_25"/>
    <property type="match status" value="1"/>
</dbReference>
<reference evidence="3" key="1">
    <citation type="journal article" date="2019" name="Int. J. Syst. Evol. Microbiol.">
        <title>The Global Catalogue of Microorganisms (GCM) 10K type strain sequencing project: providing services to taxonomists for standard genome sequencing and annotation.</title>
        <authorList>
            <consortium name="The Broad Institute Genomics Platform"/>
            <consortium name="The Broad Institute Genome Sequencing Center for Infectious Disease"/>
            <person name="Wu L."/>
            <person name="Ma J."/>
        </authorList>
    </citation>
    <scope>NUCLEOTIDE SEQUENCE [LARGE SCALE GENOMIC DNA]</scope>
    <source>
        <strain evidence="3">ICMP 19430</strain>
    </source>
</reference>
<dbReference type="RefSeq" id="WP_378404981.1">
    <property type="nucleotide sequence ID" value="NZ_JBHTCS010000014.1"/>
</dbReference>
<evidence type="ECO:0000256" key="1">
    <source>
        <dbReference type="SAM" id="MobiDB-lite"/>
    </source>
</evidence>
<evidence type="ECO:0000313" key="3">
    <source>
        <dbReference type="Proteomes" id="UP001596484"/>
    </source>
</evidence>
<protein>
    <submittedName>
        <fullName evidence="2">AAA family ATPase</fullName>
    </submittedName>
</protein>
<organism evidence="2 3">
    <name type="scientific">Rhodococcus daqingensis</name>
    <dbReference type="NCBI Taxonomy" id="2479363"/>
    <lineage>
        <taxon>Bacteria</taxon>
        <taxon>Bacillati</taxon>
        <taxon>Actinomycetota</taxon>
        <taxon>Actinomycetes</taxon>
        <taxon>Mycobacteriales</taxon>
        <taxon>Nocardiaceae</taxon>
        <taxon>Rhodococcus</taxon>
    </lineage>
</organism>
<comment type="caution">
    <text evidence="2">The sequence shown here is derived from an EMBL/GenBank/DDBJ whole genome shotgun (WGS) entry which is preliminary data.</text>
</comment>
<keyword evidence="3" id="KW-1185">Reference proteome</keyword>
<accession>A0ABW2RXU6</accession>
<feature type="region of interest" description="Disordered" evidence="1">
    <location>
        <begin position="1"/>
        <end position="46"/>
    </location>
</feature>
<dbReference type="EMBL" id="JBHTCS010000014">
    <property type="protein sequence ID" value="MFC7448672.1"/>
    <property type="molecule type" value="Genomic_DNA"/>
</dbReference>
<proteinExistence type="predicted"/>
<dbReference type="Gene3D" id="3.40.50.300">
    <property type="entry name" value="P-loop containing nucleotide triphosphate hydrolases"/>
    <property type="match status" value="1"/>
</dbReference>